<feature type="binding site" evidence="7">
    <location>
        <position position="22"/>
    </location>
    <ligand>
        <name>3-phosphoshikimate</name>
        <dbReference type="ChEBI" id="CHEBI:145989"/>
    </ligand>
</feature>
<comment type="subunit">
    <text evidence="7">Monomer.</text>
</comment>
<dbReference type="InterPro" id="IPR001986">
    <property type="entry name" value="Enolpyruvate_Tfrase_dom"/>
</dbReference>
<dbReference type="InterPro" id="IPR013792">
    <property type="entry name" value="RNA3'P_cycl/enolpyr_Trfase_a/b"/>
</dbReference>
<accession>A0ABX2ZXG0</accession>
<evidence type="ECO:0000313" key="9">
    <source>
        <dbReference type="EMBL" id="ODG94069.1"/>
    </source>
</evidence>
<evidence type="ECO:0000256" key="6">
    <source>
        <dbReference type="ARBA" id="ARBA00044633"/>
    </source>
</evidence>
<feature type="binding site" evidence="7">
    <location>
        <position position="94"/>
    </location>
    <ligand>
        <name>phosphoenolpyruvate</name>
        <dbReference type="ChEBI" id="CHEBI:58702"/>
    </ligand>
</feature>
<organism evidence="9 10">
    <name type="scientific">Gottfriedia luciferensis</name>
    <dbReference type="NCBI Taxonomy" id="178774"/>
    <lineage>
        <taxon>Bacteria</taxon>
        <taxon>Bacillati</taxon>
        <taxon>Bacillota</taxon>
        <taxon>Bacilli</taxon>
        <taxon>Bacillales</taxon>
        <taxon>Bacillaceae</taxon>
        <taxon>Gottfriedia</taxon>
    </lineage>
</organism>
<feature type="domain" description="Enolpyruvate transferase" evidence="8">
    <location>
        <begin position="11"/>
        <end position="423"/>
    </location>
</feature>
<dbReference type="SUPFAM" id="SSF55205">
    <property type="entry name" value="EPT/RTPC-like"/>
    <property type="match status" value="1"/>
</dbReference>
<dbReference type="PROSITE" id="PS00885">
    <property type="entry name" value="EPSP_SYNTHASE_2"/>
    <property type="match status" value="1"/>
</dbReference>
<evidence type="ECO:0000259" key="8">
    <source>
        <dbReference type="Pfam" id="PF00275"/>
    </source>
</evidence>
<feature type="binding site" evidence="7">
    <location>
        <position position="22"/>
    </location>
    <ligand>
        <name>phosphoenolpyruvate</name>
        <dbReference type="ChEBI" id="CHEBI:58702"/>
    </ligand>
</feature>
<feature type="binding site" evidence="7">
    <location>
        <position position="342"/>
    </location>
    <ligand>
        <name>3-phosphoshikimate</name>
        <dbReference type="ChEBI" id="CHEBI:145989"/>
    </ligand>
</feature>
<evidence type="ECO:0000256" key="7">
    <source>
        <dbReference type="HAMAP-Rule" id="MF_00210"/>
    </source>
</evidence>
<comment type="function">
    <text evidence="7">Catalyzes the transfer of the enolpyruvyl moiety of phosphoenolpyruvate (PEP) to the 5-hydroxyl of shikimate-3-phosphate (S3P) to produce enolpyruvyl shikimate-3-phosphate and inorganic phosphate.</text>
</comment>
<evidence type="ECO:0000256" key="3">
    <source>
        <dbReference type="ARBA" id="ARBA00022605"/>
    </source>
</evidence>
<feature type="binding site" evidence="7">
    <location>
        <position position="388"/>
    </location>
    <ligand>
        <name>phosphoenolpyruvate</name>
        <dbReference type="ChEBI" id="CHEBI:58702"/>
    </ligand>
</feature>
<feature type="binding site" evidence="7">
    <location>
        <position position="27"/>
    </location>
    <ligand>
        <name>3-phosphoshikimate</name>
        <dbReference type="ChEBI" id="CHEBI:145989"/>
    </ligand>
</feature>
<dbReference type="EMBL" id="MDKC01000001">
    <property type="protein sequence ID" value="ODG94069.1"/>
    <property type="molecule type" value="Genomic_DNA"/>
</dbReference>
<evidence type="ECO:0000256" key="2">
    <source>
        <dbReference type="ARBA" id="ARBA00009948"/>
    </source>
</evidence>
<dbReference type="CDD" id="cd01556">
    <property type="entry name" value="EPSP_synthase"/>
    <property type="match status" value="1"/>
</dbReference>
<dbReference type="PIRSF" id="PIRSF000505">
    <property type="entry name" value="EPSPS"/>
    <property type="match status" value="1"/>
</dbReference>
<dbReference type="PROSITE" id="PS00104">
    <property type="entry name" value="EPSP_SYNTHASE_1"/>
    <property type="match status" value="1"/>
</dbReference>
<comment type="similarity">
    <text evidence="2 7">Belongs to the EPSP synthase family.</text>
</comment>
<evidence type="ECO:0000256" key="1">
    <source>
        <dbReference type="ARBA" id="ARBA00004811"/>
    </source>
</evidence>
<evidence type="ECO:0000313" key="10">
    <source>
        <dbReference type="Proteomes" id="UP000094580"/>
    </source>
</evidence>
<dbReference type="PANTHER" id="PTHR21090:SF5">
    <property type="entry name" value="PENTAFUNCTIONAL AROM POLYPEPTIDE"/>
    <property type="match status" value="1"/>
</dbReference>
<feature type="binding site" evidence="7">
    <location>
        <position position="167"/>
    </location>
    <ligand>
        <name>3-phosphoshikimate</name>
        <dbReference type="ChEBI" id="CHEBI:145989"/>
    </ligand>
</feature>
<dbReference type="Pfam" id="PF00275">
    <property type="entry name" value="EPSP_synthase"/>
    <property type="match status" value="1"/>
</dbReference>
<feature type="binding site" evidence="7">
    <location>
        <position position="23"/>
    </location>
    <ligand>
        <name>3-phosphoshikimate</name>
        <dbReference type="ChEBI" id="CHEBI:145989"/>
    </ligand>
</feature>
<feature type="binding site" evidence="7">
    <location>
        <position position="315"/>
    </location>
    <ligand>
        <name>3-phosphoshikimate</name>
        <dbReference type="ChEBI" id="CHEBI:145989"/>
    </ligand>
</feature>
<protein>
    <recommendedName>
        <fullName evidence="7">3-phosphoshikimate 1-carboxyvinyltransferase</fullName>
        <ecNumber evidence="7">2.5.1.19</ecNumber>
    </recommendedName>
    <alternativeName>
        <fullName evidence="7">5-enolpyruvylshikimate-3-phosphate synthase</fullName>
        <shortName evidence="7">EPSP synthase</shortName>
        <shortName evidence="7">EPSPS</shortName>
    </alternativeName>
</protein>
<comment type="caution">
    <text evidence="7">Lacks conserved residue(s) required for the propagation of feature annotation.</text>
</comment>
<keyword evidence="4 7" id="KW-0808">Transferase</keyword>
<feature type="binding site" evidence="7">
    <location>
        <position position="169"/>
    </location>
    <ligand>
        <name>phosphoenolpyruvate</name>
        <dbReference type="ChEBI" id="CHEBI:58702"/>
    </ligand>
</feature>
<dbReference type="InterPro" id="IPR006264">
    <property type="entry name" value="EPSP_synthase"/>
</dbReference>
<comment type="caution">
    <text evidence="9">The sequence shown here is derived from an EMBL/GenBank/DDBJ whole genome shotgun (WGS) entry which is preliminary data.</text>
</comment>
<keyword evidence="5 7" id="KW-0057">Aromatic amino acid biosynthesis</keyword>
<feature type="binding site" evidence="7">
    <location>
        <position position="346"/>
    </location>
    <ligand>
        <name>phosphoenolpyruvate</name>
        <dbReference type="ChEBI" id="CHEBI:58702"/>
    </ligand>
</feature>
<dbReference type="Gene3D" id="3.65.10.10">
    <property type="entry name" value="Enolpyruvate transferase domain"/>
    <property type="match status" value="2"/>
</dbReference>
<evidence type="ECO:0000256" key="4">
    <source>
        <dbReference type="ARBA" id="ARBA00022679"/>
    </source>
</evidence>
<feature type="binding site" evidence="7">
    <location>
        <position position="122"/>
    </location>
    <ligand>
        <name>phosphoenolpyruvate</name>
        <dbReference type="ChEBI" id="CHEBI:58702"/>
    </ligand>
</feature>
<proteinExistence type="inferred from homology"/>
<comment type="pathway">
    <text evidence="1 7">Metabolic intermediate biosynthesis; chorismate biosynthesis; chorismate from D-erythrose 4-phosphate and phosphoenolpyruvate: step 6/7.</text>
</comment>
<comment type="catalytic activity">
    <reaction evidence="6">
        <text>3-phosphoshikimate + phosphoenolpyruvate = 5-O-(1-carboxyvinyl)-3-phosphoshikimate + phosphate</text>
        <dbReference type="Rhea" id="RHEA:21256"/>
        <dbReference type="ChEBI" id="CHEBI:43474"/>
        <dbReference type="ChEBI" id="CHEBI:57701"/>
        <dbReference type="ChEBI" id="CHEBI:58702"/>
        <dbReference type="ChEBI" id="CHEBI:145989"/>
        <dbReference type="EC" id="2.5.1.19"/>
    </reaction>
    <physiologicalReaction direction="left-to-right" evidence="6">
        <dbReference type="Rhea" id="RHEA:21257"/>
    </physiologicalReaction>
</comment>
<keyword evidence="3 7" id="KW-0028">Amino-acid biosynthesis</keyword>
<gene>
    <name evidence="7" type="primary">aroA</name>
    <name evidence="9" type="ORF">BED47_00465</name>
</gene>
<dbReference type="HAMAP" id="MF_00210">
    <property type="entry name" value="EPSP_synth"/>
    <property type="match status" value="1"/>
</dbReference>
<comment type="subcellular location">
    <subcellularLocation>
        <location evidence="7">Cytoplasm</location>
    </subcellularLocation>
</comment>
<keyword evidence="10" id="KW-1185">Reference proteome</keyword>
<dbReference type="Proteomes" id="UP000094580">
    <property type="component" value="Unassembled WGS sequence"/>
</dbReference>
<feature type="binding site" evidence="7">
    <location>
        <position position="169"/>
    </location>
    <ligand>
        <name>3-phosphoshikimate</name>
        <dbReference type="ChEBI" id="CHEBI:145989"/>
    </ligand>
</feature>
<dbReference type="InterPro" id="IPR023193">
    <property type="entry name" value="EPSP_synthase_CS"/>
</dbReference>
<reference evidence="9 10" key="1">
    <citation type="submission" date="2016-07" db="EMBL/GenBank/DDBJ databases">
        <authorList>
            <person name="Townsley L."/>
            <person name="Shank E.A."/>
        </authorList>
    </citation>
    <scope>NUCLEOTIDE SEQUENCE [LARGE SCALE GENOMIC DNA]</scope>
    <source>
        <strain evidence="9 10">CH01</strain>
    </source>
</reference>
<name>A0ABX2ZXG0_9BACI</name>
<dbReference type="EC" id="2.5.1.19" evidence="7"/>
<dbReference type="NCBIfam" id="TIGR01356">
    <property type="entry name" value="aroA"/>
    <property type="match status" value="1"/>
</dbReference>
<feature type="active site" description="Proton acceptor" evidence="7">
    <location>
        <position position="315"/>
    </location>
</feature>
<dbReference type="PANTHER" id="PTHR21090">
    <property type="entry name" value="AROM/DEHYDROQUINATE SYNTHASE"/>
    <property type="match status" value="1"/>
</dbReference>
<evidence type="ECO:0000256" key="5">
    <source>
        <dbReference type="ARBA" id="ARBA00023141"/>
    </source>
</evidence>
<keyword evidence="7" id="KW-0963">Cytoplasm</keyword>
<dbReference type="InterPro" id="IPR036968">
    <property type="entry name" value="Enolpyruvate_Tfrase_sf"/>
</dbReference>
<sequence length="428" mass="45546">MMRNSQLEKIRLVGDVTIPGDKSISHRAIMFGSLAKGTTKITNFLLGEDCLSTIACFRKLGVQIEVSEDEVVVYGKGIEGLKEAHEVLDVGNSGTTARLMMGILSGLPFHSVIIGDESIGKRPMKRVTKPLKMMGTSIDGREDATYTPISIRGGSLNSISYASPVSSAQVKSSILLAGLFANGTTTVTEPEKSRDHTERMLKAFGCELVVDGNKVSINGNQELTATDVIVPGDISSAAFFLVAGSIVPNSEILLKNVGVNPTRTGILTVLERMGANITLEDEKVVNGEPIANIRVKSSNLKATVIGGAEIPTCIDELPILALAAALADGETIIKDAEELRVKETDRIQTVVTELTNLGVSIEATKDGMIIQGNSSLIGANVNSHGDHRMGMMLSIAALLAKGDTIIENTECIAVSFPNFKEQLNELIK</sequence>